<dbReference type="EMBL" id="JAHKRT010000001">
    <property type="protein sequence ID" value="MBU3076239.1"/>
    <property type="molecule type" value="Genomic_DNA"/>
</dbReference>
<dbReference type="PANTHER" id="PTHR36057:SF1">
    <property type="entry name" value="LIPOPROTEIN LIPID ATTACHMENT SITE-LIKE PROTEIN, PUTATIVE (DUF1223)-RELATED"/>
    <property type="match status" value="1"/>
</dbReference>
<dbReference type="PANTHER" id="PTHR36057">
    <property type="match status" value="1"/>
</dbReference>
<feature type="chain" id="PRO_5047527256" evidence="1">
    <location>
        <begin position="24"/>
        <end position="238"/>
    </location>
</feature>
<dbReference type="Pfam" id="PF06764">
    <property type="entry name" value="DUF1223"/>
    <property type="match status" value="1"/>
</dbReference>
<accession>A0ABS6BG24</accession>
<evidence type="ECO:0000313" key="3">
    <source>
        <dbReference type="Proteomes" id="UP000776276"/>
    </source>
</evidence>
<keyword evidence="3" id="KW-1185">Reference proteome</keyword>
<feature type="signal peptide" evidence="1">
    <location>
        <begin position="1"/>
        <end position="23"/>
    </location>
</feature>
<name>A0ABS6BG24_9SPHN</name>
<dbReference type="RefSeq" id="WP_216318081.1">
    <property type="nucleotide sequence ID" value="NZ_JAHKRT010000001.1"/>
</dbReference>
<comment type="caution">
    <text evidence="2">The sequence shown here is derived from an EMBL/GenBank/DDBJ whole genome shotgun (WGS) entry which is preliminary data.</text>
</comment>
<reference evidence="2 3" key="1">
    <citation type="submission" date="2021-06" db="EMBL/GenBank/DDBJ databases">
        <title>Sphingomonas sp. XMGL2, whole genome shotgun sequencing project.</title>
        <authorList>
            <person name="Zhao G."/>
            <person name="Shen L."/>
        </authorList>
    </citation>
    <scope>NUCLEOTIDE SEQUENCE [LARGE SCALE GENOMIC DNA]</scope>
    <source>
        <strain evidence="2 3">XMGL2</strain>
    </source>
</reference>
<sequence>MKSQHWIAATLALAAAGAVGVSAASVSPPPAAGSPVLVELFQSQGCSSCPPANANLNAIADRPDVIPLSFAVTYWDQLGWKDTFATPRFTARQWDYAHSAGRGEVATPQMVINGGKQTIVGNDRQQLEAAITAAPRHSGPQIRLTGDKLFIGAARGAPTSTIWVVRYDPRVNNVPIRAGENGGRTLPHRNIVRQLTAIGTWSGAASSFALPPNPNPVYRTAVLVQSGKGGPIVAAARS</sequence>
<evidence type="ECO:0000313" key="2">
    <source>
        <dbReference type="EMBL" id="MBU3076239.1"/>
    </source>
</evidence>
<evidence type="ECO:0000256" key="1">
    <source>
        <dbReference type="SAM" id="SignalP"/>
    </source>
</evidence>
<keyword evidence="1" id="KW-0732">Signal</keyword>
<organism evidence="2 3">
    <name type="scientific">Sphingomonas quercus</name>
    <dbReference type="NCBI Taxonomy" id="2842451"/>
    <lineage>
        <taxon>Bacteria</taxon>
        <taxon>Pseudomonadati</taxon>
        <taxon>Pseudomonadota</taxon>
        <taxon>Alphaproteobacteria</taxon>
        <taxon>Sphingomonadales</taxon>
        <taxon>Sphingomonadaceae</taxon>
        <taxon>Sphingomonas</taxon>
    </lineage>
</organism>
<gene>
    <name evidence="2" type="ORF">KOF26_00020</name>
</gene>
<dbReference type="Proteomes" id="UP000776276">
    <property type="component" value="Unassembled WGS sequence"/>
</dbReference>
<protein>
    <submittedName>
        <fullName evidence="2">DUF1223 domain-containing protein</fullName>
    </submittedName>
</protein>
<dbReference type="InterPro" id="IPR010634">
    <property type="entry name" value="DUF1223"/>
</dbReference>
<proteinExistence type="predicted"/>